<dbReference type="WBParaSite" id="PEQ_0001134901-mRNA-1">
    <property type="protein sequence ID" value="PEQ_0001134901-mRNA-1"/>
    <property type="gene ID" value="PEQ_0001134901"/>
</dbReference>
<dbReference type="InterPro" id="IPR023801">
    <property type="entry name" value="His_deacetylse_dom"/>
</dbReference>
<evidence type="ECO:0000313" key="4">
    <source>
        <dbReference type="WBParaSite" id="PEQ_0001134901-mRNA-1"/>
    </source>
</evidence>
<dbReference type="AlphaFoldDB" id="A0A914S2G7"/>
<proteinExistence type="predicted"/>
<keyword evidence="3" id="KW-1185">Reference proteome</keyword>
<accession>A0A914S2G7</accession>
<dbReference type="InterPro" id="IPR037138">
    <property type="entry name" value="His_deacetylse_dom_sf"/>
</dbReference>
<dbReference type="GO" id="GO:0031507">
    <property type="term" value="P:heterochromatin formation"/>
    <property type="evidence" value="ECO:0007669"/>
    <property type="project" value="TreeGrafter"/>
</dbReference>
<dbReference type="PANTHER" id="PTHR10625">
    <property type="entry name" value="HISTONE DEACETYLASE HDAC1-RELATED"/>
    <property type="match status" value="1"/>
</dbReference>
<name>A0A914S2G7_PAREQ</name>
<organism evidence="3 4">
    <name type="scientific">Parascaris equorum</name>
    <name type="common">Equine roundworm</name>
    <dbReference type="NCBI Taxonomy" id="6256"/>
    <lineage>
        <taxon>Eukaryota</taxon>
        <taxon>Metazoa</taxon>
        <taxon>Ecdysozoa</taxon>
        <taxon>Nematoda</taxon>
        <taxon>Chromadorea</taxon>
        <taxon>Rhabditida</taxon>
        <taxon>Spirurina</taxon>
        <taxon>Ascaridomorpha</taxon>
        <taxon>Ascaridoidea</taxon>
        <taxon>Ascarididae</taxon>
        <taxon>Parascaris</taxon>
    </lineage>
</organism>
<evidence type="ECO:0000313" key="3">
    <source>
        <dbReference type="Proteomes" id="UP000887564"/>
    </source>
</evidence>
<evidence type="ECO:0000256" key="1">
    <source>
        <dbReference type="ARBA" id="ARBA00048287"/>
    </source>
</evidence>
<sequence>MLYCCVMTVNLANVGNYYYGQGHVMKPHRIRMTHHLLLNYGLYRNLEVYRPFPATFEEMTRFHSNEYMMFLRTANPDNLKQFNKQMLKCLSMLVLAVNVGEDCPVFDGLFEFCQLSSGGSLGLFFKVFFY</sequence>
<dbReference type="PRINTS" id="PR01271">
    <property type="entry name" value="HISDACETLASE"/>
</dbReference>
<dbReference type="SUPFAM" id="SSF52768">
    <property type="entry name" value="Arginase/deacetylase"/>
    <property type="match status" value="1"/>
</dbReference>
<dbReference type="PANTHER" id="PTHR10625:SF29">
    <property type="entry name" value="HISTONE DEACETYLASE 1"/>
    <property type="match status" value="1"/>
</dbReference>
<feature type="domain" description="Histone deacetylase" evidence="2">
    <location>
        <begin position="23"/>
        <end position="124"/>
    </location>
</feature>
<protein>
    <submittedName>
        <fullName evidence="4">Histone deacetylase domain-containing protein</fullName>
    </submittedName>
</protein>
<dbReference type="InterPro" id="IPR023696">
    <property type="entry name" value="Ureohydrolase_dom_sf"/>
</dbReference>
<dbReference type="Pfam" id="PF00850">
    <property type="entry name" value="Hist_deacetyl"/>
    <property type="match status" value="1"/>
</dbReference>
<dbReference type="InterPro" id="IPR003084">
    <property type="entry name" value="HDAC_I/II"/>
</dbReference>
<reference evidence="4" key="1">
    <citation type="submission" date="2022-11" db="UniProtKB">
        <authorList>
            <consortium name="WormBaseParasite"/>
        </authorList>
    </citation>
    <scope>IDENTIFICATION</scope>
</reference>
<dbReference type="Proteomes" id="UP000887564">
    <property type="component" value="Unplaced"/>
</dbReference>
<comment type="catalytic activity">
    <reaction evidence="1">
        <text>N(6)-acetyl-L-lysyl-[histone] + H2O = L-lysyl-[histone] + acetate</text>
        <dbReference type="Rhea" id="RHEA:58196"/>
        <dbReference type="Rhea" id="RHEA-COMP:9845"/>
        <dbReference type="Rhea" id="RHEA-COMP:11338"/>
        <dbReference type="ChEBI" id="CHEBI:15377"/>
        <dbReference type="ChEBI" id="CHEBI:29969"/>
        <dbReference type="ChEBI" id="CHEBI:30089"/>
        <dbReference type="ChEBI" id="CHEBI:61930"/>
        <dbReference type="EC" id="3.5.1.98"/>
    </reaction>
</comment>
<dbReference type="Gene3D" id="3.40.800.20">
    <property type="entry name" value="Histone deacetylase domain"/>
    <property type="match status" value="1"/>
</dbReference>
<dbReference type="GO" id="GO:0141221">
    <property type="term" value="F:histone deacetylase activity, hydrolytic mechanism"/>
    <property type="evidence" value="ECO:0007669"/>
    <property type="project" value="UniProtKB-EC"/>
</dbReference>
<dbReference type="GO" id="GO:0016581">
    <property type="term" value="C:NuRD complex"/>
    <property type="evidence" value="ECO:0007669"/>
    <property type="project" value="TreeGrafter"/>
</dbReference>
<evidence type="ECO:0000259" key="2">
    <source>
        <dbReference type="Pfam" id="PF00850"/>
    </source>
</evidence>